<dbReference type="Proteomes" id="UP001058461">
    <property type="component" value="Chromosome"/>
</dbReference>
<evidence type="ECO:0000259" key="3">
    <source>
        <dbReference type="Pfam" id="PF25222"/>
    </source>
</evidence>
<name>A0ABY5HE68_9GAMM</name>
<dbReference type="Pfam" id="PF13387">
    <property type="entry name" value="Lnb_N"/>
    <property type="match status" value="1"/>
</dbReference>
<feature type="domain" description="Lnb N-terminal periplasmic" evidence="2">
    <location>
        <begin position="126"/>
        <end position="276"/>
    </location>
</feature>
<dbReference type="Pfam" id="PF25222">
    <property type="entry name" value="DUF7840"/>
    <property type="match status" value="1"/>
</dbReference>
<dbReference type="InterPro" id="IPR057162">
    <property type="entry name" value="DUF7840"/>
</dbReference>
<reference evidence="5" key="1">
    <citation type="submission" date="2021-04" db="EMBL/GenBank/DDBJ databases">
        <title>Oceanospirillales bacteria with DddD are important DMSP degraders in coastal seawater.</title>
        <authorList>
            <person name="Liu J."/>
        </authorList>
    </citation>
    <scope>NUCLEOTIDE SEQUENCE</scope>
    <source>
        <strain evidence="5">D13-1</strain>
    </source>
</reference>
<gene>
    <name evidence="5" type="ORF">KDW95_15305</name>
</gene>
<feature type="signal peptide" evidence="1">
    <location>
        <begin position="1"/>
        <end position="23"/>
    </location>
</feature>
<dbReference type="InterPro" id="IPR057165">
    <property type="entry name" value="DUF7843"/>
</dbReference>
<feature type="chain" id="PRO_5045228669" evidence="1">
    <location>
        <begin position="24"/>
        <end position="626"/>
    </location>
</feature>
<proteinExistence type="predicted"/>
<protein>
    <submittedName>
        <fullName evidence="5">DUF4105 domain-containing protein</fullName>
    </submittedName>
</protein>
<feature type="domain" description="DUF7840" evidence="3">
    <location>
        <begin position="410"/>
        <end position="620"/>
    </location>
</feature>
<keyword evidence="6" id="KW-1185">Reference proteome</keyword>
<dbReference type="InterPro" id="IPR025178">
    <property type="entry name" value="Lnb_N"/>
</dbReference>
<dbReference type="Pfam" id="PF25225">
    <property type="entry name" value="DUF7843"/>
    <property type="match status" value="1"/>
</dbReference>
<evidence type="ECO:0000259" key="2">
    <source>
        <dbReference type="Pfam" id="PF13387"/>
    </source>
</evidence>
<sequence length="626" mass="69642">MMRIFLLLSALAAVLLLPNAAQARSHPGTLDNSPWLQPTWLKLLHYEQDRTSASGYRSAIHDAAFFLSATGFTDPQAEFEATLSALAPNSGAEDDNHAQCRFPARFIWIQSLPGLGDIGAVECPAFSAWNRSNRIDSISLVYATGFLGNPASFYGHTLLKFNAASESGQSQLLDNSLNYGAVVPPNENPLRYMYKGVFGGYIGGFSEIEYYFHSGVYGEVELRDLWEYELNLSSQQVAFVVAHGWELLRREYTYYFFRKNCAYRVAELLEIVEGLEIIPESHVATVPQAVMQKLARGSLDGKPLIREVRYQPSRQTRLYNRFYALGATERSAVRALAEQPARLSQTLDEFPDLKARQRLLDTLLDYYQYVREPEKKAADPNNGHYQRVLQARFNLPPGATQVAQNRRGAPHLGRDPSLVRVAALHNSVRGNGVLLSLRPAYYDVLDSGNGHIRNSVLSMGEVSLVHFNGQTELRQVNLVNLESLNDAVTGLPGDRGHYWKLRVGARAQSLACSDCLVVQAEGAIGKARRINRHLLLGASLGGWLQESHQDSGNMALTAAIFANMSLGEAYSGRLQLQQREGLDGARAGRSGVALELRKRLDTNLDIRLGYHRDRAEEAMLSLGYYF</sequence>
<dbReference type="RefSeq" id="WP_255852701.1">
    <property type="nucleotide sequence ID" value="NZ_CP073347.1"/>
</dbReference>
<evidence type="ECO:0000313" key="6">
    <source>
        <dbReference type="Proteomes" id="UP001058461"/>
    </source>
</evidence>
<organism evidence="5 6">
    <name type="scientific">Marinobacterium rhizophilum</name>
    <dbReference type="NCBI Taxonomy" id="420402"/>
    <lineage>
        <taxon>Bacteria</taxon>
        <taxon>Pseudomonadati</taxon>
        <taxon>Pseudomonadota</taxon>
        <taxon>Gammaproteobacteria</taxon>
        <taxon>Oceanospirillales</taxon>
        <taxon>Oceanospirillaceae</taxon>
        <taxon>Marinobacterium</taxon>
    </lineage>
</organism>
<accession>A0ABY5HE68</accession>
<keyword evidence="1" id="KW-0732">Signal</keyword>
<evidence type="ECO:0000313" key="5">
    <source>
        <dbReference type="EMBL" id="UTW10650.1"/>
    </source>
</evidence>
<feature type="domain" description="DUF7843" evidence="4">
    <location>
        <begin position="37"/>
        <end position="110"/>
    </location>
</feature>
<evidence type="ECO:0000256" key="1">
    <source>
        <dbReference type="SAM" id="SignalP"/>
    </source>
</evidence>
<dbReference type="EMBL" id="CP073347">
    <property type="protein sequence ID" value="UTW10650.1"/>
    <property type="molecule type" value="Genomic_DNA"/>
</dbReference>
<evidence type="ECO:0000259" key="4">
    <source>
        <dbReference type="Pfam" id="PF25225"/>
    </source>
</evidence>